<sequence length="166" mass="18687">MSTSTSVRLTGEDLRLCMSWLGPWLVGGCVDLFLQGILCCQFVNYFTWYRDDKTGLRAFVAVLVIVTLLESVHAVAVVWIQSSVYFGDLQGAILLNYTQWLYSGTPLMVATIDLYVQSYFCYRLWAVSNKWFVVAPIVAIFIFAYLAICVGTYYIQAANGAQIGVW</sequence>
<proteinExistence type="predicted"/>
<keyword evidence="1" id="KW-0812">Transmembrane</keyword>
<dbReference type="PANTHER" id="PTHR40465:SF1">
    <property type="entry name" value="DUF6534 DOMAIN-CONTAINING PROTEIN"/>
    <property type="match status" value="1"/>
</dbReference>
<organism evidence="2 3">
    <name type="scientific">Roridomyces roridus</name>
    <dbReference type="NCBI Taxonomy" id="1738132"/>
    <lineage>
        <taxon>Eukaryota</taxon>
        <taxon>Fungi</taxon>
        <taxon>Dikarya</taxon>
        <taxon>Basidiomycota</taxon>
        <taxon>Agaricomycotina</taxon>
        <taxon>Agaricomycetes</taxon>
        <taxon>Agaricomycetidae</taxon>
        <taxon>Agaricales</taxon>
        <taxon>Marasmiineae</taxon>
        <taxon>Mycenaceae</taxon>
        <taxon>Roridomyces</taxon>
    </lineage>
</organism>
<dbReference type="PANTHER" id="PTHR40465">
    <property type="entry name" value="CHROMOSOME 1, WHOLE GENOME SHOTGUN SEQUENCE"/>
    <property type="match status" value="1"/>
</dbReference>
<keyword evidence="3" id="KW-1185">Reference proteome</keyword>
<evidence type="ECO:0000313" key="2">
    <source>
        <dbReference type="EMBL" id="KAJ7642042.1"/>
    </source>
</evidence>
<reference evidence="2" key="1">
    <citation type="submission" date="2023-03" db="EMBL/GenBank/DDBJ databases">
        <title>Massive genome expansion in bonnet fungi (Mycena s.s.) driven by repeated elements and novel gene families across ecological guilds.</title>
        <authorList>
            <consortium name="Lawrence Berkeley National Laboratory"/>
            <person name="Harder C.B."/>
            <person name="Miyauchi S."/>
            <person name="Viragh M."/>
            <person name="Kuo A."/>
            <person name="Thoen E."/>
            <person name="Andreopoulos B."/>
            <person name="Lu D."/>
            <person name="Skrede I."/>
            <person name="Drula E."/>
            <person name="Henrissat B."/>
            <person name="Morin E."/>
            <person name="Kohler A."/>
            <person name="Barry K."/>
            <person name="LaButti K."/>
            <person name="Morin E."/>
            <person name="Salamov A."/>
            <person name="Lipzen A."/>
            <person name="Mereny Z."/>
            <person name="Hegedus B."/>
            <person name="Baldrian P."/>
            <person name="Stursova M."/>
            <person name="Weitz H."/>
            <person name="Taylor A."/>
            <person name="Grigoriev I.V."/>
            <person name="Nagy L.G."/>
            <person name="Martin F."/>
            <person name="Kauserud H."/>
        </authorList>
    </citation>
    <scope>NUCLEOTIDE SEQUENCE</scope>
    <source>
        <strain evidence="2">9284</strain>
    </source>
</reference>
<evidence type="ECO:0000256" key="1">
    <source>
        <dbReference type="SAM" id="Phobius"/>
    </source>
</evidence>
<dbReference type="AlphaFoldDB" id="A0AAD7CAS0"/>
<gene>
    <name evidence="2" type="ORF">FB45DRAFT_1054383</name>
</gene>
<keyword evidence="1" id="KW-0472">Membrane</keyword>
<accession>A0AAD7CAS0</accession>
<name>A0AAD7CAS0_9AGAR</name>
<evidence type="ECO:0000313" key="3">
    <source>
        <dbReference type="Proteomes" id="UP001221142"/>
    </source>
</evidence>
<dbReference type="EMBL" id="JARKIF010000004">
    <property type="protein sequence ID" value="KAJ7642042.1"/>
    <property type="molecule type" value="Genomic_DNA"/>
</dbReference>
<feature type="transmembrane region" description="Helical" evidence="1">
    <location>
        <begin position="20"/>
        <end position="46"/>
    </location>
</feature>
<feature type="transmembrane region" description="Helical" evidence="1">
    <location>
        <begin position="132"/>
        <end position="155"/>
    </location>
</feature>
<dbReference type="Proteomes" id="UP001221142">
    <property type="component" value="Unassembled WGS sequence"/>
</dbReference>
<keyword evidence="1" id="KW-1133">Transmembrane helix</keyword>
<feature type="transmembrane region" description="Helical" evidence="1">
    <location>
        <begin position="58"/>
        <end position="80"/>
    </location>
</feature>
<comment type="caution">
    <text evidence="2">The sequence shown here is derived from an EMBL/GenBank/DDBJ whole genome shotgun (WGS) entry which is preliminary data.</text>
</comment>
<feature type="transmembrane region" description="Helical" evidence="1">
    <location>
        <begin position="100"/>
        <end position="120"/>
    </location>
</feature>
<protein>
    <submittedName>
        <fullName evidence="2">Uncharacterized protein</fullName>
    </submittedName>
</protein>